<protein>
    <submittedName>
        <fullName evidence="1">Uncharacterized protein</fullName>
    </submittedName>
</protein>
<sequence>MKIEKIKNLLEAGFPDVKFVVEHDDSRPIVRWTNGPGTDEVYDAASLIGIRKSELICFKTEIIAEENSSWNKE</sequence>
<accession>A0A3P3T9F6</accession>
<dbReference type="EMBL" id="RRCN01000002">
    <property type="protein sequence ID" value="RRJ54656.1"/>
    <property type="molecule type" value="Genomic_DNA"/>
</dbReference>
<proteinExistence type="predicted"/>
<dbReference type="RefSeq" id="WP_128635743.1">
    <property type="nucleotide sequence ID" value="NZ_RRCN01000002.1"/>
</dbReference>
<organism evidence="1 2">
    <name type="scientific">Paenibacillus oralis</name>
    <dbReference type="NCBI Taxonomy" id="2490856"/>
    <lineage>
        <taxon>Bacteria</taxon>
        <taxon>Bacillati</taxon>
        <taxon>Bacillota</taxon>
        <taxon>Bacilli</taxon>
        <taxon>Bacillales</taxon>
        <taxon>Paenibacillaceae</taxon>
        <taxon>Paenibacillus</taxon>
    </lineage>
</organism>
<dbReference type="Proteomes" id="UP000267017">
    <property type="component" value="Unassembled WGS sequence"/>
</dbReference>
<name>A0A3P3T9F6_9BACL</name>
<dbReference type="AlphaFoldDB" id="A0A3P3T9F6"/>
<gene>
    <name evidence="1" type="ORF">EHV15_34225</name>
</gene>
<evidence type="ECO:0000313" key="2">
    <source>
        <dbReference type="Proteomes" id="UP000267017"/>
    </source>
</evidence>
<keyword evidence="2" id="KW-1185">Reference proteome</keyword>
<evidence type="ECO:0000313" key="1">
    <source>
        <dbReference type="EMBL" id="RRJ54656.1"/>
    </source>
</evidence>
<comment type="caution">
    <text evidence="1">The sequence shown here is derived from an EMBL/GenBank/DDBJ whole genome shotgun (WGS) entry which is preliminary data.</text>
</comment>
<dbReference type="OrthoDB" id="1449704at1239"/>
<reference evidence="1 2" key="1">
    <citation type="submission" date="2018-11" db="EMBL/GenBank/DDBJ databases">
        <title>Genome sequencing of Paenibacillus sp. KCOM 3021 (= ChDC PVNT-B20).</title>
        <authorList>
            <person name="Kook J.-K."/>
            <person name="Park S.-N."/>
            <person name="Lim Y.K."/>
        </authorList>
    </citation>
    <scope>NUCLEOTIDE SEQUENCE [LARGE SCALE GENOMIC DNA]</scope>
    <source>
        <strain evidence="1 2">KCOM 3021</strain>
    </source>
</reference>